<reference evidence="1 2" key="1">
    <citation type="submission" date="2023-04" db="EMBL/GenBank/DDBJ databases">
        <title>A long-awaited taxogenomic arrangement of the family Halomonadaceae.</title>
        <authorList>
            <person name="De La Haba R."/>
            <person name="Chuvochina M."/>
            <person name="Wittouck S."/>
            <person name="Arahal D.R."/>
            <person name="Sanchez-Porro C."/>
            <person name="Hugenholtz P."/>
            <person name="Ventosa A."/>
        </authorList>
    </citation>
    <scope>NUCLEOTIDE SEQUENCE [LARGE SCALE GENOMIC DNA]</scope>
    <source>
        <strain evidence="1 2">DSM 22428</strain>
    </source>
</reference>
<accession>A0ABU1GWN5</accession>
<protein>
    <submittedName>
        <fullName evidence="1">Uncharacterized protein</fullName>
    </submittedName>
</protein>
<dbReference type="EMBL" id="JARWAO010000005">
    <property type="protein sequence ID" value="MDR5896461.1"/>
    <property type="molecule type" value="Genomic_DNA"/>
</dbReference>
<organism evidence="1 2">
    <name type="scientific">Larsenimonas suaedae</name>
    <dbReference type="NCBI Taxonomy" id="1851019"/>
    <lineage>
        <taxon>Bacteria</taxon>
        <taxon>Pseudomonadati</taxon>
        <taxon>Pseudomonadota</taxon>
        <taxon>Gammaproteobacteria</taxon>
        <taxon>Oceanospirillales</taxon>
        <taxon>Halomonadaceae</taxon>
        <taxon>Larsenimonas</taxon>
    </lineage>
</organism>
<evidence type="ECO:0000313" key="1">
    <source>
        <dbReference type="EMBL" id="MDR5896461.1"/>
    </source>
</evidence>
<proteinExistence type="predicted"/>
<dbReference type="RefSeq" id="WP_251594096.1">
    <property type="nucleotide sequence ID" value="NZ_JAMLJI010000003.1"/>
</dbReference>
<evidence type="ECO:0000313" key="2">
    <source>
        <dbReference type="Proteomes" id="UP001269375"/>
    </source>
</evidence>
<gene>
    <name evidence="1" type="ORF">QC825_10290</name>
</gene>
<dbReference type="Proteomes" id="UP001269375">
    <property type="component" value="Unassembled WGS sequence"/>
</dbReference>
<name>A0ABU1GWN5_9GAMM</name>
<comment type="caution">
    <text evidence="1">The sequence shown here is derived from an EMBL/GenBank/DDBJ whole genome shotgun (WGS) entry which is preliminary data.</text>
</comment>
<keyword evidence="2" id="KW-1185">Reference proteome</keyword>
<sequence>MINVDHREGFSLRISRILGDEPSHEFDFYLFLPGELGFSAEVVSESEFYHGALHIKRTYYSTRHELPLIHSRLARRTQLSPERYRSGLSLYAFQYAVALEQRTRALEGKEAMTSSELDELTELCQSILRRLRRQKPDEERLGKYFINIDNYLSWLTEQTMLSLAASIEEQEDSRSGRMALINVAKQENQYRRERRYNSERAMASPSRMSNKMRLLRRLIEYPVTLKEKRVELGRFEQKGVKALAAGMVMVVVSMLMFEARTLLGDLTLRFVLVVALMYAAREVFKDDLRNTLWRWLRRGRPKWRRQYFDNFSGDMVGRSLEWFDYTRYPKLPEAIRRARKGNVTKRDEHVLHYKSRSSHTPKRFLSGYERTREVITLDLQSIARLMDPGRYQVFDVEDGAIQRFDVEKRYQVNLVIRTMEGEQVVIRRWKVTLNHTRIVDLEAVESVEPV</sequence>